<feature type="non-terminal residue" evidence="1">
    <location>
        <position position="121"/>
    </location>
</feature>
<evidence type="ECO:0008006" key="2">
    <source>
        <dbReference type="Google" id="ProtNLM"/>
    </source>
</evidence>
<proteinExistence type="predicted"/>
<reference evidence="1" key="1">
    <citation type="submission" date="2018-05" db="EMBL/GenBank/DDBJ databases">
        <authorList>
            <person name="Lanie J.A."/>
            <person name="Ng W.-L."/>
            <person name="Kazmierczak K.M."/>
            <person name="Andrzejewski T.M."/>
            <person name="Davidsen T.M."/>
            <person name="Wayne K.J."/>
            <person name="Tettelin H."/>
            <person name="Glass J.I."/>
            <person name="Rusch D."/>
            <person name="Podicherti R."/>
            <person name="Tsui H.-C.T."/>
            <person name="Winkler M.E."/>
        </authorList>
    </citation>
    <scope>NUCLEOTIDE SEQUENCE</scope>
</reference>
<gene>
    <name evidence="1" type="ORF">METZ01_LOCUS370666</name>
</gene>
<dbReference type="EMBL" id="UINC01134333">
    <property type="protein sequence ID" value="SVD17812.1"/>
    <property type="molecule type" value="Genomic_DNA"/>
</dbReference>
<sequence length="121" mass="12897">MMCFVLAIAIALGLNHTYPNGQATIEIDTDDIGGTVRSAAGPEPGVWVIAETQDFNAVYRKIVVTNDDGHYVLPDLPDAQYDIWVRGYGLSDSGKLNGRPGVTLNLTVTAAATAQDAAKIY</sequence>
<dbReference type="GO" id="GO:0030246">
    <property type="term" value="F:carbohydrate binding"/>
    <property type="evidence" value="ECO:0007669"/>
    <property type="project" value="InterPro"/>
</dbReference>
<name>A0A382T7M0_9ZZZZ</name>
<organism evidence="1">
    <name type="scientific">marine metagenome</name>
    <dbReference type="NCBI Taxonomy" id="408172"/>
    <lineage>
        <taxon>unclassified sequences</taxon>
        <taxon>metagenomes</taxon>
        <taxon>ecological metagenomes</taxon>
    </lineage>
</organism>
<protein>
    <recommendedName>
        <fullName evidence="2">Carboxypeptidase regulatory-like domain-containing protein</fullName>
    </recommendedName>
</protein>
<evidence type="ECO:0000313" key="1">
    <source>
        <dbReference type="EMBL" id="SVD17812.1"/>
    </source>
</evidence>
<accession>A0A382T7M0</accession>
<dbReference type="SUPFAM" id="SSF49452">
    <property type="entry name" value="Starch-binding domain-like"/>
    <property type="match status" value="1"/>
</dbReference>
<dbReference type="InterPro" id="IPR013784">
    <property type="entry name" value="Carb-bd-like_fold"/>
</dbReference>
<dbReference type="AlphaFoldDB" id="A0A382T7M0"/>